<keyword evidence="1" id="KW-1133">Transmembrane helix</keyword>
<dbReference type="AlphaFoldDB" id="A0A563VLJ9"/>
<keyword evidence="3" id="KW-1185">Reference proteome</keyword>
<dbReference type="EMBL" id="CAACVJ010000048">
    <property type="protein sequence ID" value="VEP12292.1"/>
    <property type="molecule type" value="Genomic_DNA"/>
</dbReference>
<feature type="transmembrane region" description="Helical" evidence="1">
    <location>
        <begin position="22"/>
        <end position="41"/>
    </location>
</feature>
<proteinExistence type="predicted"/>
<dbReference type="RefSeq" id="WP_281291191.1">
    <property type="nucleotide sequence ID" value="NZ_LR213893.1"/>
</dbReference>
<keyword evidence="1" id="KW-0812">Transmembrane</keyword>
<gene>
    <name evidence="2" type="ORF">H1P_1410007</name>
</gene>
<protein>
    <submittedName>
        <fullName evidence="2">Uncharacterized protein</fullName>
    </submittedName>
</protein>
<keyword evidence="1" id="KW-0472">Membrane</keyword>
<evidence type="ECO:0000313" key="2">
    <source>
        <dbReference type="EMBL" id="VEP12292.1"/>
    </source>
</evidence>
<dbReference type="Proteomes" id="UP000320055">
    <property type="component" value="Unassembled WGS sequence"/>
</dbReference>
<name>A0A563VLJ9_9CYAN</name>
<accession>A0A563VLJ9</accession>
<sequence>MNQVIETVVSSLKNLLGSTVKILPGVITALVIVMLTSSVFLQSR</sequence>
<evidence type="ECO:0000256" key="1">
    <source>
        <dbReference type="SAM" id="Phobius"/>
    </source>
</evidence>
<reference evidence="2 3" key="1">
    <citation type="submission" date="2019-01" db="EMBL/GenBank/DDBJ databases">
        <authorList>
            <person name="Brito A."/>
        </authorList>
    </citation>
    <scope>NUCLEOTIDE SEQUENCE [LARGE SCALE GENOMIC DNA]</scope>
    <source>
        <strain evidence="2">1</strain>
    </source>
</reference>
<organism evidence="2 3">
    <name type="scientific">Hyella patelloides LEGE 07179</name>
    <dbReference type="NCBI Taxonomy" id="945734"/>
    <lineage>
        <taxon>Bacteria</taxon>
        <taxon>Bacillati</taxon>
        <taxon>Cyanobacteriota</taxon>
        <taxon>Cyanophyceae</taxon>
        <taxon>Pleurocapsales</taxon>
        <taxon>Hyellaceae</taxon>
        <taxon>Hyella</taxon>
    </lineage>
</organism>
<evidence type="ECO:0000313" key="3">
    <source>
        <dbReference type="Proteomes" id="UP000320055"/>
    </source>
</evidence>